<evidence type="ECO:0000313" key="1">
    <source>
        <dbReference type="EMBL" id="RCK63834.1"/>
    </source>
</evidence>
<dbReference type="Proteomes" id="UP000253472">
    <property type="component" value="Unassembled WGS sequence"/>
</dbReference>
<proteinExistence type="predicted"/>
<comment type="caution">
    <text evidence="1">The sequence shown here is derived from an EMBL/GenBank/DDBJ whole genome shotgun (WGS) entry which is preliminary data.</text>
</comment>
<dbReference type="InterPro" id="IPR038765">
    <property type="entry name" value="Papain-like_cys_pep_sf"/>
</dbReference>
<keyword evidence="2" id="KW-1185">Reference proteome</keyword>
<name>A0A367YD98_9ASCO</name>
<dbReference type="EMBL" id="QLNQ01000023">
    <property type="protein sequence ID" value="RCK63834.1"/>
    <property type="molecule type" value="Genomic_DNA"/>
</dbReference>
<dbReference type="Gene3D" id="3.40.395.10">
    <property type="entry name" value="Adenoviral Proteinase, Chain A"/>
    <property type="match status" value="1"/>
</dbReference>
<organism evidence="1 2">
    <name type="scientific">Candida viswanathii</name>
    <dbReference type="NCBI Taxonomy" id="5486"/>
    <lineage>
        <taxon>Eukaryota</taxon>
        <taxon>Fungi</taxon>
        <taxon>Dikarya</taxon>
        <taxon>Ascomycota</taxon>
        <taxon>Saccharomycotina</taxon>
        <taxon>Pichiomycetes</taxon>
        <taxon>Debaryomycetaceae</taxon>
        <taxon>Candida/Lodderomyces clade</taxon>
        <taxon>Candida</taxon>
    </lineage>
</organism>
<sequence>MSDSPLVSHRFRDGTKVVLTNDDINSLDGKSPLTGKIIYSLLKLSYTKLTNVLFLNEEFYNHLDELNQLFGSQLPGAFPNPDLLQTLGRLEQLDYYYHEMYRCLNVNTCLAHFTKVCFPIQIPSSYDASNHWVGIVIEQANSEIYLHVLDPTEKGLYPPLNDAISKIKEFCRLAFDGASAELLLEYPVKVDDAYNSGLACVLAISRLIDNDETNEICVDEDEGRSLRLKYKELISKNFTNESYVELSDPGLIAGCSSNVAMVELLQQDHGVHISKFGDEILVDFGYVAGTFEFFLKLVTYIDLRRNTIVYSNSKNFIGVAGYFQCPSKCCSVKYQRYITGQVQLLVNLNAQHKQPTSMLDRKQMLNEFMRGDVGRKGYDGDLEIFKSRLVAIDRAIKELNKLNYHEILQRIKPRLKAALNVAKRARENQEPHDESDTDYSMASLEVGEEGSLIGVLEGEEFIKIEQNHLKEKFKLEKKHLNQLNTLKEKQLKERYELDQSRLSQLKELVKRRRTQSSI</sequence>
<dbReference type="AlphaFoldDB" id="A0A367YD98"/>
<accession>A0A367YD98</accession>
<evidence type="ECO:0000313" key="2">
    <source>
        <dbReference type="Proteomes" id="UP000253472"/>
    </source>
</evidence>
<reference evidence="1 2" key="1">
    <citation type="submission" date="2018-06" db="EMBL/GenBank/DDBJ databases">
        <title>Whole genome sequencing of Candida tropicalis (genome annotated by CSBL at Korea University).</title>
        <authorList>
            <person name="Ahn J."/>
        </authorList>
    </citation>
    <scope>NUCLEOTIDE SEQUENCE [LARGE SCALE GENOMIC DNA]</scope>
    <source>
        <strain evidence="1 2">ATCC 20962</strain>
    </source>
</reference>
<gene>
    <name evidence="1" type="ORF">Cantr_10521</name>
</gene>
<protein>
    <submittedName>
        <fullName evidence="1">Uncharacterized protein</fullName>
    </submittedName>
</protein>
<dbReference type="SUPFAM" id="SSF54001">
    <property type="entry name" value="Cysteine proteinases"/>
    <property type="match status" value="1"/>
</dbReference>